<evidence type="ECO:0000313" key="1">
    <source>
        <dbReference type="EMBL" id="KAA9009980.1"/>
    </source>
</evidence>
<keyword evidence="2" id="KW-1185">Reference proteome</keyword>
<dbReference type="Proteomes" id="UP000326554">
    <property type="component" value="Unassembled WGS sequence"/>
</dbReference>
<accession>A0A5J5GP88</accession>
<dbReference type="AlphaFoldDB" id="A0A5J5GP88"/>
<name>A0A5J5GP88_9RHOB</name>
<sequence length="217" mass="23580">MSTVTLEASHGIDRTVVLSDETELMPTLPLGDVLAEELDLDVPYGSLIVIQPEGALDAMPGAVSYQVGTVVGEAMLGLIERGMFGLDVENRALFTMAASYSRLAEGAEFRHLGLSPEWFRSGLGASLGAYWSGARTSRTETSGMFVSPDFLSDARLHAYLLSCDASFRAPRSTPASLMSFHGGLRSYDEWLEEAERSVSSHIAREVQSSRHAMSRDR</sequence>
<dbReference type="EMBL" id="VYQE01000001">
    <property type="protein sequence ID" value="KAA9009980.1"/>
    <property type="molecule type" value="Genomic_DNA"/>
</dbReference>
<reference evidence="1 2" key="1">
    <citation type="submission" date="2019-09" db="EMBL/GenBank/DDBJ databases">
        <authorList>
            <person name="Park J.-S."/>
            <person name="Choi H.-J."/>
        </authorList>
    </citation>
    <scope>NUCLEOTIDE SEQUENCE [LARGE SCALE GENOMIC DNA]</scope>
    <source>
        <strain evidence="1 2">176SS1-4</strain>
    </source>
</reference>
<evidence type="ECO:0000313" key="2">
    <source>
        <dbReference type="Proteomes" id="UP000326554"/>
    </source>
</evidence>
<dbReference type="RefSeq" id="WP_150443465.1">
    <property type="nucleotide sequence ID" value="NZ_VYQE01000001.1"/>
</dbReference>
<protein>
    <submittedName>
        <fullName evidence="1">Uncharacterized protein</fullName>
    </submittedName>
</protein>
<comment type="caution">
    <text evidence="1">The sequence shown here is derived from an EMBL/GenBank/DDBJ whole genome shotgun (WGS) entry which is preliminary data.</text>
</comment>
<gene>
    <name evidence="1" type="ORF">F3S47_01575</name>
</gene>
<organism evidence="1 2">
    <name type="scientific">Histidinibacterium aquaticum</name>
    <dbReference type="NCBI Taxonomy" id="2613962"/>
    <lineage>
        <taxon>Bacteria</taxon>
        <taxon>Pseudomonadati</taxon>
        <taxon>Pseudomonadota</taxon>
        <taxon>Alphaproteobacteria</taxon>
        <taxon>Rhodobacterales</taxon>
        <taxon>Paracoccaceae</taxon>
        <taxon>Histidinibacterium</taxon>
    </lineage>
</organism>
<proteinExistence type="predicted"/>